<keyword evidence="1" id="KW-0677">Repeat</keyword>
<evidence type="ECO:0000256" key="1">
    <source>
        <dbReference type="ARBA" id="ARBA00022737"/>
    </source>
</evidence>
<dbReference type="InterPro" id="IPR050708">
    <property type="entry name" value="T6SS_VgrG/RHS"/>
</dbReference>
<sequence length="1784" mass="191045">MAAFWVGTIAATGIVATLPTAAAAEPSGRPETVGSVPVTKVGMTGRALDEAALNALTRNQPGAGDKGGAGAPTATPLTPSGTWQVSPQLGQFTWSYPLRVPPVPGGLAPSLALTYSSGAVDGRTSVTNNQASWVGDGWDLSVGHLDRAYLPCKQGPDLCWRTDNATAVFGGGGGGPLVKDGEGYWRLKFDDGSRIERRTGVANGDNDGEHWVVTKVDGTRYFYGSRPEAGSTWTVPVRGDDSQEPCEGTRCDQAWRWNLDKVVDRHGNTVLYGYTTETASYGTPAANYVRGGYLRSAEYGPPVGGAWSARVDFAVADRCVPGSECVSTKPQNWPDVPWNADRAAPSFWITKRLERVTTSVLKNGKHEPVDSWTLEHSFPYSGDDATRAALWLRSVAHTGHVGGEAKLPAVTFEGRRLGNRVPLADELAPLNRYRVSAVVSESGGVIDVKYRDPDCDPSNLPASAESNTTLCYPVRWTPPGATTERTDWFRRYVVSQVDELDRLGTGVPVTTRYEYHDGAAWHYDTSELTEDAKRTWNEFRGFGRVRVLRGADGDQGGPVTMAETKYYRGMDGDTLPRDGRRASTVDDGVNGPRADADWLAGFPYYEATHLGVDGAVLTRTVHTPTWQGPTATRGKLQSYLVTNGQSRTFTALAAGGWRETRVDRSYDNRKQLTATSDLGDAATDSDDRCTTVSYVRNTDDWIVDRASETETTAAACGVTGAARLSATRTSYDGKAHGAAPVVGDPTLVEVATETGFQQQSRAEYDTFGRPLKRFDALDRATTTAYEPETGPVTRTVQTNALGHTVATTHEPAWGSVLTSTDANGKVTENTYDPLGRLTEVWLPNRPRATNRQGNSRFSYTIRADGPSVVSTTIIGPNGNYLTTNTLYDGLLRTRQVQRPASGGGRLITDTRYDSQGRAFKITGAYANDAAVDGQIWQAHDGETPAITWTTHDGAGRVVATELRVLGTLSQRTTTEYGGDRVTVTPPDGGPARTTVVDGHGRTVEIVQSGQTTRYTYTRTGQLATVADAAGNTWRYTYDMLGRQTGAEDVDNGTSTVGYDRAGQRVSTTDSRGITLHYEYDPLGRPTAVRRGDTPLATWTYDTATNGIGLPARSTRFDERGNAYPTEVLGYSALRKVTRTQVVVPETAQTLVGTYTTGYSYNVDGSVKEEVLPAVGDLKREIVTHTYDDGGQPAKTYGGYDGHTSWYVGATTHTRYGEATQLQLGDPEGTGRVWLTTHRQTGTRWVEREIVDAEVAAPLQADTRYTYDAARNITSVVTTAPELAADRQCFRYDGQRRLSDAWTPNAPTCGTPDATSLGGPAPYLRSYTYDTAGNRTGDGARTYTYGAGHRLATAVAGAKVDAFGYDAAGNTVDRAGQELAWDPLGRLDRAGDTRFSYTADGNRLLRHDPNGTTLYLPGQELRLDAATGTLTGTRYYRHGGKTVAARVGGQLTWLVTDRQNTPYLAVDSTSLKVARRRFDPFGAPRGTSDPFPTELGFLGGTRDDATGLTHLGAREYDPASGRFTSVDPLLVPNEPQQLNAYGYANNNPIAYSDPSGLIMCPDNDCRNLPRKSSSSSSTPSGTTNSGSAGKSGTYPGQCPPYAPGCASAKAPATASKFAPCKPPPEKPQEKRGNWSFSFCLGTSFQFLTGIATESCTAIDSRGFGWSTGKKFYYGPGAGFSGTIGIKGSNADIEGLGGGETNFGGDARLGPVDFGLEGGISDDKSVALGAAAGPGVGIGYGAFVGRGESNSGYYFTWDQPTNAPNPFGTTPEIGYGDADVGIVPGL</sequence>
<dbReference type="NCBIfam" id="TIGR03696">
    <property type="entry name" value="Rhs_assc_core"/>
    <property type="match status" value="1"/>
</dbReference>
<organism evidence="5 6">
    <name type="scientific">Virgisporangium aliadipatigenens</name>
    <dbReference type="NCBI Taxonomy" id="741659"/>
    <lineage>
        <taxon>Bacteria</taxon>
        <taxon>Bacillati</taxon>
        <taxon>Actinomycetota</taxon>
        <taxon>Actinomycetes</taxon>
        <taxon>Micromonosporales</taxon>
        <taxon>Micromonosporaceae</taxon>
        <taxon>Virgisporangium</taxon>
    </lineage>
</organism>
<dbReference type="Pfam" id="PF25023">
    <property type="entry name" value="TEN_YD-shell"/>
    <property type="match status" value="1"/>
</dbReference>
<evidence type="ECO:0000313" key="6">
    <source>
        <dbReference type="Proteomes" id="UP000619260"/>
    </source>
</evidence>
<evidence type="ECO:0000256" key="3">
    <source>
        <dbReference type="SAM" id="SignalP"/>
    </source>
</evidence>
<feature type="region of interest" description="Disordered" evidence="2">
    <location>
        <begin position="1567"/>
        <end position="1592"/>
    </location>
</feature>
<dbReference type="InterPro" id="IPR022385">
    <property type="entry name" value="Rhs_assc_core"/>
</dbReference>
<reference evidence="5" key="1">
    <citation type="submission" date="2021-01" db="EMBL/GenBank/DDBJ databases">
        <title>Whole genome shotgun sequence of Virgisporangium aliadipatigenens NBRC 105644.</title>
        <authorList>
            <person name="Komaki H."/>
            <person name="Tamura T."/>
        </authorList>
    </citation>
    <scope>NUCLEOTIDE SEQUENCE</scope>
    <source>
        <strain evidence="5">NBRC 105644</strain>
    </source>
</reference>
<dbReference type="InterPro" id="IPR056823">
    <property type="entry name" value="TEN-like_YD-shell"/>
</dbReference>
<protein>
    <submittedName>
        <fullName evidence="5">Type IV secretion protein Rhs</fullName>
    </submittedName>
</protein>
<gene>
    <name evidence="5" type="ORF">Val02_56750</name>
</gene>
<dbReference type="Proteomes" id="UP000619260">
    <property type="component" value="Unassembled WGS sequence"/>
</dbReference>
<feature type="chain" id="PRO_5035203246" evidence="3">
    <location>
        <begin position="24"/>
        <end position="1784"/>
    </location>
</feature>
<evidence type="ECO:0000256" key="2">
    <source>
        <dbReference type="SAM" id="MobiDB-lite"/>
    </source>
</evidence>
<dbReference type="InterPro" id="IPR006530">
    <property type="entry name" value="YD"/>
</dbReference>
<evidence type="ECO:0000259" key="4">
    <source>
        <dbReference type="Pfam" id="PF25023"/>
    </source>
</evidence>
<proteinExistence type="predicted"/>
<comment type="caution">
    <text evidence="5">The sequence shown here is derived from an EMBL/GenBank/DDBJ whole genome shotgun (WGS) entry which is preliminary data.</text>
</comment>
<dbReference type="PANTHER" id="PTHR32305:SF17">
    <property type="entry name" value="TRNA NUCLEASE WAPA"/>
    <property type="match status" value="1"/>
</dbReference>
<feature type="domain" description="Teneurin-like YD-shell" evidence="4">
    <location>
        <begin position="1434"/>
        <end position="1548"/>
    </location>
</feature>
<dbReference type="Pfam" id="PF05593">
    <property type="entry name" value="RHS_repeat"/>
    <property type="match status" value="2"/>
</dbReference>
<accession>A0A8J4DSK1</accession>
<dbReference type="Gene3D" id="2.180.10.10">
    <property type="entry name" value="RHS repeat-associated core"/>
    <property type="match status" value="2"/>
</dbReference>
<dbReference type="PANTHER" id="PTHR32305">
    <property type="match status" value="1"/>
</dbReference>
<keyword evidence="3" id="KW-0732">Signal</keyword>
<dbReference type="InterPro" id="IPR031325">
    <property type="entry name" value="RHS_repeat"/>
</dbReference>
<feature type="compositionally biased region" description="Low complexity" evidence="2">
    <location>
        <begin position="1571"/>
        <end position="1587"/>
    </location>
</feature>
<keyword evidence="6" id="KW-1185">Reference proteome</keyword>
<name>A0A8J4DSK1_9ACTN</name>
<evidence type="ECO:0000313" key="5">
    <source>
        <dbReference type="EMBL" id="GIJ48789.1"/>
    </source>
</evidence>
<feature type="region of interest" description="Disordered" evidence="2">
    <location>
        <begin position="58"/>
        <end position="77"/>
    </location>
</feature>
<feature type="signal peptide" evidence="3">
    <location>
        <begin position="1"/>
        <end position="23"/>
    </location>
</feature>
<dbReference type="NCBIfam" id="TIGR01643">
    <property type="entry name" value="YD_repeat_2x"/>
    <property type="match status" value="4"/>
</dbReference>
<dbReference type="EMBL" id="BOPF01000022">
    <property type="protein sequence ID" value="GIJ48789.1"/>
    <property type="molecule type" value="Genomic_DNA"/>
</dbReference>